<dbReference type="Proteomes" id="UP001597296">
    <property type="component" value="Unassembled WGS sequence"/>
</dbReference>
<dbReference type="InterPro" id="IPR015421">
    <property type="entry name" value="PyrdxlP-dep_Trfase_major"/>
</dbReference>
<evidence type="ECO:0000256" key="1">
    <source>
        <dbReference type="ARBA" id="ARBA00001933"/>
    </source>
</evidence>
<feature type="region of interest" description="Disordered" evidence="5">
    <location>
        <begin position="1"/>
        <end position="25"/>
    </location>
</feature>
<dbReference type="EMBL" id="JBHUIY010000010">
    <property type="protein sequence ID" value="MFD2233515.1"/>
    <property type="molecule type" value="Genomic_DNA"/>
</dbReference>
<keyword evidence="3 4" id="KW-0663">Pyridoxal phosphate</keyword>
<dbReference type="CDD" id="cd00614">
    <property type="entry name" value="CGS_like"/>
    <property type="match status" value="1"/>
</dbReference>
<name>A0ABW5CBP5_9PROT</name>
<evidence type="ECO:0000313" key="6">
    <source>
        <dbReference type="EMBL" id="MFD2233515.1"/>
    </source>
</evidence>
<dbReference type="InterPro" id="IPR015424">
    <property type="entry name" value="PyrdxlP-dep_Trfase"/>
</dbReference>
<dbReference type="RefSeq" id="WP_377315291.1">
    <property type="nucleotide sequence ID" value="NZ_JBHUIY010000010.1"/>
</dbReference>
<evidence type="ECO:0000256" key="2">
    <source>
        <dbReference type="ARBA" id="ARBA00009077"/>
    </source>
</evidence>
<sequence>MSHDTTSRRAAFGTRTIHGGQVPDPSTGAVMTPIYANSTYVQEAPGVNKGLDYGRSHNPTRWALERSLADLEGGDKAFAFSSGLAAIAAVLELLEAGSHVIAGEDLYGGTYRLLERVRRNSAGLAIDYVDLSSPEALRAAIRPETKLILVETPTNPLLRLVDLAAVAEIAHAHGILTVADNTFATPWVQRPLEFGFDVVVHSTTKYLNGHSDVIGGAAIARTPELAERIGFLQNAVGSIAGPFDAFLTLRGIKTLDVRMERHCANALTLARWLESHPTVERVIYPGLESHPQHELAKRQMHGFGGMISVVLNTDLDGSQRFLKACQLFTLAESLGGVESLIELPALMTHATIPPEQRARIGIGDSLIRLSVGIEAAADLRDDLAGALEVI</sequence>
<accession>A0ABW5CBP5</accession>
<evidence type="ECO:0000256" key="3">
    <source>
        <dbReference type="ARBA" id="ARBA00022898"/>
    </source>
</evidence>
<evidence type="ECO:0000256" key="4">
    <source>
        <dbReference type="RuleBase" id="RU362118"/>
    </source>
</evidence>
<comment type="similarity">
    <text evidence="2 4">Belongs to the trans-sulfuration enzymes family.</text>
</comment>
<dbReference type="InterPro" id="IPR000277">
    <property type="entry name" value="Cys/Met-Metab_PyrdxlP-dep_enz"/>
</dbReference>
<keyword evidence="7" id="KW-1185">Reference proteome</keyword>
<dbReference type="SUPFAM" id="SSF53383">
    <property type="entry name" value="PLP-dependent transferases"/>
    <property type="match status" value="1"/>
</dbReference>
<dbReference type="PANTHER" id="PTHR11808:SF15">
    <property type="entry name" value="CYSTATHIONINE GAMMA-LYASE"/>
    <property type="match status" value="1"/>
</dbReference>
<dbReference type="Pfam" id="PF01053">
    <property type="entry name" value="Cys_Met_Meta_PP"/>
    <property type="match status" value="1"/>
</dbReference>
<comment type="caution">
    <text evidence="6">The sequence shown here is derived from an EMBL/GenBank/DDBJ whole genome shotgun (WGS) entry which is preliminary data.</text>
</comment>
<dbReference type="Gene3D" id="3.90.1150.10">
    <property type="entry name" value="Aspartate Aminotransferase, domain 1"/>
    <property type="match status" value="1"/>
</dbReference>
<gene>
    <name evidence="6" type="ORF">ACFSNB_06830</name>
</gene>
<protein>
    <submittedName>
        <fullName evidence="6">Trans-sulfuration enzyme family protein</fullName>
    </submittedName>
</protein>
<evidence type="ECO:0000256" key="5">
    <source>
        <dbReference type="SAM" id="MobiDB-lite"/>
    </source>
</evidence>
<dbReference type="InterPro" id="IPR015422">
    <property type="entry name" value="PyrdxlP-dep_Trfase_small"/>
</dbReference>
<dbReference type="PIRSF" id="PIRSF001434">
    <property type="entry name" value="CGS"/>
    <property type="match status" value="1"/>
</dbReference>
<reference evidence="7" key="1">
    <citation type="journal article" date="2019" name="Int. J. Syst. Evol. Microbiol.">
        <title>The Global Catalogue of Microorganisms (GCM) 10K type strain sequencing project: providing services to taxonomists for standard genome sequencing and annotation.</title>
        <authorList>
            <consortium name="The Broad Institute Genomics Platform"/>
            <consortium name="The Broad Institute Genome Sequencing Center for Infectious Disease"/>
            <person name="Wu L."/>
            <person name="Ma J."/>
        </authorList>
    </citation>
    <scope>NUCLEOTIDE SEQUENCE [LARGE SCALE GENOMIC DNA]</scope>
    <source>
        <strain evidence="7">KCTC 15012</strain>
    </source>
</reference>
<evidence type="ECO:0000313" key="7">
    <source>
        <dbReference type="Proteomes" id="UP001597296"/>
    </source>
</evidence>
<organism evidence="6 7">
    <name type="scientific">Phaeospirillum tilakii</name>
    <dbReference type="NCBI Taxonomy" id="741673"/>
    <lineage>
        <taxon>Bacteria</taxon>
        <taxon>Pseudomonadati</taxon>
        <taxon>Pseudomonadota</taxon>
        <taxon>Alphaproteobacteria</taxon>
        <taxon>Rhodospirillales</taxon>
        <taxon>Rhodospirillaceae</taxon>
        <taxon>Phaeospirillum</taxon>
    </lineage>
</organism>
<dbReference type="InterPro" id="IPR054542">
    <property type="entry name" value="Cys_met_metab_PP"/>
</dbReference>
<dbReference type="PANTHER" id="PTHR11808">
    <property type="entry name" value="TRANS-SULFURATION ENZYME FAMILY MEMBER"/>
    <property type="match status" value="1"/>
</dbReference>
<comment type="cofactor">
    <cofactor evidence="1 4">
        <name>pyridoxal 5'-phosphate</name>
        <dbReference type="ChEBI" id="CHEBI:597326"/>
    </cofactor>
</comment>
<proteinExistence type="inferred from homology"/>
<dbReference type="Gene3D" id="3.40.640.10">
    <property type="entry name" value="Type I PLP-dependent aspartate aminotransferase-like (Major domain)"/>
    <property type="match status" value="1"/>
</dbReference>
<dbReference type="PROSITE" id="PS00868">
    <property type="entry name" value="CYS_MET_METAB_PP"/>
    <property type="match status" value="1"/>
</dbReference>